<feature type="compositionally biased region" description="Gly residues" evidence="1">
    <location>
        <begin position="233"/>
        <end position="243"/>
    </location>
</feature>
<dbReference type="RefSeq" id="WP_114626017.1">
    <property type="nucleotide sequence ID" value="NZ_QQNA01000211.1"/>
</dbReference>
<evidence type="ECO:0000256" key="1">
    <source>
        <dbReference type="SAM" id="MobiDB-lite"/>
    </source>
</evidence>
<comment type="caution">
    <text evidence="3">The sequence shown here is derived from an EMBL/GenBank/DDBJ whole genome shotgun (WGS) entry which is preliminary data.</text>
</comment>
<feature type="compositionally biased region" description="Polar residues" evidence="1">
    <location>
        <begin position="262"/>
        <end position="273"/>
    </location>
</feature>
<dbReference type="AlphaFoldDB" id="A0A370B666"/>
<keyword evidence="4" id="KW-1185">Reference proteome</keyword>
<keyword evidence="2" id="KW-0732">Signal</keyword>
<reference evidence="3 4" key="1">
    <citation type="submission" date="2018-07" db="EMBL/GenBank/DDBJ databases">
        <title>Streptomyces species from bats.</title>
        <authorList>
            <person name="Dunlap C."/>
        </authorList>
    </citation>
    <scope>NUCLEOTIDE SEQUENCE [LARGE SCALE GENOMIC DNA]</scope>
    <source>
        <strain evidence="3 4">AC230</strain>
    </source>
</reference>
<name>A0A370B666_9ACTN</name>
<sequence>MHRSASRLTRILACAAVPVMLVVAGCSSDSGDKSDADGSSTSPAAAPSPTVVPAKFSGLPDACKTISGKSIESLVPKAKAKGGAAGTSSDTATRGSCSWNGLDDNGVKGSQYRWLDVSLMRYDSDATLGSGAKRADEYYTKEIAGARGTEGAKDVKSAPTTGIGDQATTVTYSLKKSSADFAYATIVTRTENVVITLTYNGAGLAGAKSPSIADLTKDAVKTSKEAVAAIAAGSGGSGSGGSGSKESPAKESGSSEGVGASPESSSADGSKTE</sequence>
<protein>
    <submittedName>
        <fullName evidence="3">DUF3558 domain-containing protein</fullName>
    </submittedName>
</protein>
<feature type="region of interest" description="Disordered" evidence="1">
    <location>
        <begin position="232"/>
        <end position="273"/>
    </location>
</feature>
<dbReference type="EMBL" id="QQNA01000211">
    <property type="protein sequence ID" value="RDG35574.1"/>
    <property type="molecule type" value="Genomic_DNA"/>
</dbReference>
<accession>A0A370B666</accession>
<proteinExistence type="predicted"/>
<feature type="chain" id="PRO_5039706063" evidence="2">
    <location>
        <begin position="25"/>
        <end position="273"/>
    </location>
</feature>
<evidence type="ECO:0000256" key="2">
    <source>
        <dbReference type="SAM" id="SignalP"/>
    </source>
</evidence>
<evidence type="ECO:0000313" key="3">
    <source>
        <dbReference type="EMBL" id="RDG35574.1"/>
    </source>
</evidence>
<dbReference type="Proteomes" id="UP000253741">
    <property type="component" value="Unassembled WGS sequence"/>
</dbReference>
<dbReference type="PROSITE" id="PS51257">
    <property type="entry name" value="PROKAR_LIPOPROTEIN"/>
    <property type="match status" value="1"/>
</dbReference>
<organism evidence="3 4">
    <name type="scientific">Streptomyces corynorhini</name>
    <dbReference type="NCBI Taxonomy" id="2282652"/>
    <lineage>
        <taxon>Bacteria</taxon>
        <taxon>Bacillati</taxon>
        <taxon>Actinomycetota</taxon>
        <taxon>Actinomycetes</taxon>
        <taxon>Kitasatosporales</taxon>
        <taxon>Streptomycetaceae</taxon>
        <taxon>Streptomyces</taxon>
    </lineage>
</organism>
<feature type="compositionally biased region" description="Low complexity" evidence="1">
    <location>
        <begin position="244"/>
        <end position="257"/>
    </location>
</feature>
<feature type="compositionally biased region" description="Low complexity" evidence="1">
    <location>
        <begin position="37"/>
        <end position="51"/>
    </location>
</feature>
<feature type="signal peptide" evidence="2">
    <location>
        <begin position="1"/>
        <end position="24"/>
    </location>
</feature>
<evidence type="ECO:0000313" key="4">
    <source>
        <dbReference type="Proteomes" id="UP000253741"/>
    </source>
</evidence>
<gene>
    <name evidence="3" type="ORF">DVH02_24580</name>
</gene>
<feature type="region of interest" description="Disordered" evidence="1">
    <location>
        <begin position="29"/>
        <end position="51"/>
    </location>
</feature>
<dbReference type="OrthoDB" id="4333909at2"/>